<name>A0ABD2YS75_9GENT</name>
<dbReference type="AlphaFoldDB" id="A0ABD2YS75"/>
<evidence type="ECO:0000313" key="2">
    <source>
        <dbReference type="Proteomes" id="UP001630127"/>
    </source>
</evidence>
<dbReference type="Proteomes" id="UP001630127">
    <property type="component" value="Unassembled WGS sequence"/>
</dbReference>
<sequence>MNKLEIDKGKQPAVELPQKGKPMTEPLAKALSSKTLVAVYSIRALSEKMKHLKRALKIWNKTTFGNFHDNISAVEQLAEVKEVEFQDDPSLDRRKALHWAKVKLSWHLKTNEEFIWQKARIKWLLDDN</sequence>
<proteinExistence type="predicted"/>
<accession>A0ABD2YS75</accession>
<organism evidence="1 2">
    <name type="scientific">Cinchona calisaya</name>
    <dbReference type="NCBI Taxonomy" id="153742"/>
    <lineage>
        <taxon>Eukaryota</taxon>
        <taxon>Viridiplantae</taxon>
        <taxon>Streptophyta</taxon>
        <taxon>Embryophyta</taxon>
        <taxon>Tracheophyta</taxon>
        <taxon>Spermatophyta</taxon>
        <taxon>Magnoliopsida</taxon>
        <taxon>eudicotyledons</taxon>
        <taxon>Gunneridae</taxon>
        <taxon>Pentapetalae</taxon>
        <taxon>asterids</taxon>
        <taxon>lamiids</taxon>
        <taxon>Gentianales</taxon>
        <taxon>Rubiaceae</taxon>
        <taxon>Cinchonoideae</taxon>
        <taxon>Cinchoneae</taxon>
        <taxon>Cinchona</taxon>
    </lineage>
</organism>
<gene>
    <name evidence="1" type="ORF">ACH5RR_029631</name>
</gene>
<dbReference type="EMBL" id="JBJUIK010000012">
    <property type="protein sequence ID" value="KAL3510230.1"/>
    <property type="molecule type" value="Genomic_DNA"/>
</dbReference>
<protein>
    <submittedName>
        <fullName evidence="1">Uncharacterized protein</fullName>
    </submittedName>
</protein>
<keyword evidence="2" id="KW-1185">Reference proteome</keyword>
<evidence type="ECO:0000313" key="1">
    <source>
        <dbReference type="EMBL" id="KAL3510230.1"/>
    </source>
</evidence>
<reference evidence="1 2" key="1">
    <citation type="submission" date="2024-11" db="EMBL/GenBank/DDBJ databases">
        <title>A near-complete genome assembly of Cinchona calisaya.</title>
        <authorList>
            <person name="Lian D.C."/>
            <person name="Zhao X.W."/>
            <person name="Wei L."/>
        </authorList>
    </citation>
    <scope>NUCLEOTIDE SEQUENCE [LARGE SCALE GENOMIC DNA]</scope>
    <source>
        <tissue evidence="1">Nenye</tissue>
    </source>
</reference>
<comment type="caution">
    <text evidence="1">The sequence shown here is derived from an EMBL/GenBank/DDBJ whole genome shotgun (WGS) entry which is preliminary data.</text>
</comment>